<feature type="region of interest" description="Disordered" evidence="1">
    <location>
        <begin position="19"/>
        <end position="71"/>
    </location>
</feature>
<protein>
    <submittedName>
        <fullName evidence="2">Uncharacterized protein</fullName>
    </submittedName>
</protein>
<organism evidence="2 3">
    <name type="scientific">Homarus americanus</name>
    <name type="common">American lobster</name>
    <dbReference type="NCBI Taxonomy" id="6706"/>
    <lineage>
        <taxon>Eukaryota</taxon>
        <taxon>Metazoa</taxon>
        <taxon>Ecdysozoa</taxon>
        <taxon>Arthropoda</taxon>
        <taxon>Crustacea</taxon>
        <taxon>Multicrustacea</taxon>
        <taxon>Malacostraca</taxon>
        <taxon>Eumalacostraca</taxon>
        <taxon>Eucarida</taxon>
        <taxon>Decapoda</taxon>
        <taxon>Pleocyemata</taxon>
        <taxon>Astacidea</taxon>
        <taxon>Nephropoidea</taxon>
        <taxon>Nephropidae</taxon>
        <taxon>Homarus</taxon>
    </lineage>
</organism>
<evidence type="ECO:0000256" key="1">
    <source>
        <dbReference type="SAM" id="MobiDB-lite"/>
    </source>
</evidence>
<comment type="caution">
    <text evidence="2">The sequence shown here is derived from an EMBL/GenBank/DDBJ whole genome shotgun (WGS) entry which is preliminary data.</text>
</comment>
<reference evidence="2" key="1">
    <citation type="journal article" date="2021" name="Sci. Adv.">
        <title>The American lobster genome reveals insights on longevity, neural, and immune adaptations.</title>
        <authorList>
            <person name="Polinski J.M."/>
            <person name="Zimin A.V."/>
            <person name="Clark K.F."/>
            <person name="Kohn A.B."/>
            <person name="Sadowski N."/>
            <person name="Timp W."/>
            <person name="Ptitsyn A."/>
            <person name="Khanna P."/>
            <person name="Romanova D.Y."/>
            <person name="Williams P."/>
            <person name="Greenwood S.J."/>
            <person name="Moroz L.L."/>
            <person name="Walt D.R."/>
            <person name="Bodnar A.G."/>
        </authorList>
    </citation>
    <scope>NUCLEOTIDE SEQUENCE</scope>
    <source>
        <strain evidence="2">GMGI-L3</strain>
    </source>
</reference>
<proteinExistence type="predicted"/>
<accession>A0A8J5MXI4</accession>
<gene>
    <name evidence="2" type="ORF">Hamer_G005391</name>
</gene>
<dbReference type="AlphaFoldDB" id="A0A8J5MXI4"/>
<dbReference type="Proteomes" id="UP000747542">
    <property type="component" value="Unassembled WGS sequence"/>
</dbReference>
<feature type="compositionally biased region" description="Acidic residues" evidence="1">
    <location>
        <begin position="29"/>
        <end position="71"/>
    </location>
</feature>
<sequence length="71" mass="8295">MASLWPRDAATHHLVCLPFDGETNTWMKEEEEEDGKEEEEDGGEEEEDGKEEEEDLEMKGEEEDGKEEEEY</sequence>
<name>A0A8J5MXI4_HOMAM</name>
<dbReference type="EMBL" id="JAHLQT010021845">
    <property type="protein sequence ID" value="KAG7167062.1"/>
    <property type="molecule type" value="Genomic_DNA"/>
</dbReference>
<evidence type="ECO:0000313" key="2">
    <source>
        <dbReference type="EMBL" id="KAG7167062.1"/>
    </source>
</evidence>
<keyword evidence="3" id="KW-1185">Reference proteome</keyword>
<evidence type="ECO:0000313" key="3">
    <source>
        <dbReference type="Proteomes" id="UP000747542"/>
    </source>
</evidence>